<evidence type="ECO:0000313" key="2">
    <source>
        <dbReference type="Proteomes" id="UP000442714"/>
    </source>
</evidence>
<name>A0A844ZRT4_9SPHN</name>
<dbReference type="Proteomes" id="UP000442714">
    <property type="component" value="Unassembled WGS sequence"/>
</dbReference>
<protein>
    <submittedName>
        <fullName evidence="1">Uncharacterized protein</fullName>
    </submittedName>
</protein>
<proteinExistence type="predicted"/>
<dbReference type="AlphaFoldDB" id="A0A844ZRT4"/>
<comment type="caution">
    <text evidence="1">The sequence shown here is derived from an EMBL/GenBank/DDBJ whole genome shotgun (WGS) entry which is preliminary data.</text>
</comment>
<accession>A0A844ZRT4</accession>
<sequence length="116" mass="13061">MIESSAANGPVEQPRRLPIATVLEKMPHPLCADTLTRSTIAISDHLTRSPGAYIHAIPLLDFIFLGRPHALGSTDNQRSKGWRVFCRFCTFCRFYTKRYFGLKAIKIAAPSRRLTT</sequence>
<evidence type="ECO:0000313" key="1">
    <source>
        <dbReference type="EMBL" id="MXO90565.1"/>
    </source>
</evidence>
<gene>
    <name evidence="1" type="ORF">GRI41_07015</name>
</gene>
<keyword evidence="2" id="KW-1185">Reference proteome</keyword>
<reference evidence="1 2" key="1">
    <citation type="submission" date="2019-12" db="EMBL/GenBank/DDBJ databases">
        <title>Genomic-based taxomic classification of the family Erythrobacteraceae.</title>
        <authorList>
            <person name="Xu L."/>
        </authorList>
    </citation>
    <scope>NUCLEOTIDE SEQUENCE [LARGE SCALE GENOMIC DNA]</scope>
    <source>
        <strain evidence="1 2">KCTC 52763</strain>
    </source>
</reference>
<organism evidence="1 2">
    <name type="scientific">Pontixanthobacter aquaemixtae</name>
    <dbReference type="NCBI Taxonomy" id="1958940"/>
    <lineage>
        <taxon>Bacteria</taxon>
        <taxon>Pseudomonadati</taxon>
        <taxon>Pseudomonadota</taxon>
        <taxon>Alphaproteobacteria</taxon>
        <taxon>Sphingomonadales</taxon>
        <taxon>Erythrobacteraceae</taxon>
        <taxon>Pontixanthobacter</taxon>
    </lineage>
</organism>
<dbReference type="EMBL" id="WTYX01000001">
    <property type="protein sequence ID" value="MXO90565.1"/>
    <property type="molecule type" value="Genomic_DNA"/>
</dbReference>